<dbReference type="Gene3D" id="3.30.70.1400">
    <property type="entry name" value="Aminomethyltransferase beta-barrel domains"/>
    <property type="match status" value="1"/>
</dbReference>
<name>A0A6S7HCQ5_PARCT</name>
<dbReference type="Pfam" id="PF16350">
    <property type="entry name" value="FAO_M"/>
    <property type="match status" value="1"/>
</dbReference>
<dbReference type="InterPro" id="IPR036188">
    <property type="entry name" value="FAD/NAD-bd_sf"/>
</dbReference>
<feature type="domain" description="GCVT N-terminal" evidence="3">
    <location>
        <begin position="474"/>
        <end position="749"/>
    </location>
</feature>
<dbReference type="PANTHER" id="PTHR13847">
    <property type="entry name" value="SARCOSINE DEHYDROGENASE-RELATED"/>
    <property type="match status" value="1"/>
</dbReference>
<dbReference type="Proteomes" id="UP001152795">
    <property type="component" value="Unassembled WGS sequence"/>
</dbReference>
<dbReference type="AlphaFoldDB" id="A0A6S7HCQ5"/>
<organism evidence="6 7">
    <name type="scientific">Paramuricea clavata</name>
    <name type="common">Red gorgonian</name>
    <name type="synonym">Violescent sea-whip</name>
    <dbReference type="NCBI Taxonomy" id="317549"/>
    <lineage>
        <taxon>Eukaryota</taxon>
        <taxon>Metazoa</taxon>
        <taxon>Cnidaria</taxon>
        <taxon>Anthozoa</taxon>
        <taxon>Octocorallia</taxon>
        <taxon>Malacalcyonacea</taxon>
        <taxon>Plexauridae</taxon>
        <taxon>Paramuricea</taxon>
    </lineage>
</organism>
<dbReference type="SUPFAM" id="SSF103025">
    <property type="entry name" value="Folate-binding domain"/>
    <property type="match status" value="1"/>
</dbReference>
<dbReference type="SUPFAM" id="SSF54373">
    <property type="entry name" value="FAD-linked reductases, C-terminal domain"/>
    <property type="match status" value="1"/>
</dbReference>
<dbReference type="Gene3D" id="2.40.30.110">
    <property type="entry name" value="Aminomethyltransferase beta-barrel domains"/>
    <property type="match status" value="1"/>
</dbReference>
<dbReference type="SUPFAM" id="SSF51905">
    <property type="entry name" value="FAD/NAD(P)-binding domain"/>
    <property type="match status" value="1"/>
</dbReference>
<dbReference type="Gene3D" id="3.30.9.10">
    <property type="entry name" value="D-Amino Acid Oxidase, subunit A, domain 2"/>
    <property type="match status" value="1"/>
</dbReference>
<evidence type="ECO:0000259" key="3">
    <source>
        <dbReference type="Pfam" id="PF01571"/>
    </source>
</evidence>
<dbReference type="Pfam" id="PF01266">
    <property type="entry name" value="DAO"/>
    <property type="match status" value="1"/>
</dbReference>
<protein>
    <submittedName>
        <fullName evidence="6">FAD-dependent oxidoreductase</fullName>
    </submittedName>
</protein>
<dbReference type="GO" id="GO:0005759">
    <property type="term" value="C:mitochondrial matrix"/>
    <property type="evidence" value="ECO:0007669"/>
    <property type="project" value="TreeGrafter"/>
</dbReference>
<dbReference type="Pfam" id="PF08669">
    <property type="entry name" value="GCV_T_C"/>
    <property type="match status" value="1"/>
</dbReference>
<evidence type="ECO:0000313" key="6">
    <source>
        <dbReference type="EMBL" id="CAB3993587.1"/>
    </source>
</evidence>
<keyword evidence="7" id="KW-1185">Reference proteome</keyword>
<feature type="domain" description="Aminomethyltransferase C-terminal" evidence="4">
    <location>
        <begin position="768"/>
        <end position="843"/>
    </location>
</feature>
<dbReference type="Gene3D" id="3.30.1360.120">
    <property type="entry name" value="Probable tRNA modification gtpase trme, domain 1"/>
    <property type="match status" value="1"/>
</dbReference>
<proteinExistence type="inferred from homology"/>
<dbReference type="InterPro" id="IPR006076">
    <property type="entry name" value="FAD-dep_OxRdtase"/>
</dbReference>
<comment type="similarity">
    <text evidence="1">Belongs to the GcvT family.</text>
</comment>
<dbReference type="EMBL" id="CACRXK020002289">
    <property type="protein sequence ID" value="CAB3993587.1"/>
    <property type="molecule type" value="Genomic_DNA"/>
</dbReference>
<dbReference type="Gene3D" id="3.50.50.60">
    <property type="entry name" value="FAD/NAD(P)-binding domain"/>
    <property type="match status" value="1"/>
</dbReference>
<dbReference type="Pfam" id="PF01571">
    <property type="entry name" value="GCV_T"/>
    <property type="match status" value="1"/>
</dbReference>
<sequence length="850" mass="94263">MQNACKHFTNLTRKYSLFGRSVLRGRSYGFEKRFARKLSNAVRTADNDVEVPSSSQVVICGGGVVGCAVAYHLAKLGWTDVILLEQGSLACGTTWHAASLIGGMKNQSVETKIASYGVELYSQLEEETGLGTSWKNCGSLLMARKEDRLTFLKRQHGKARAFGIASEFISPSEAGEKWPNMRIDDLLGVLWFPNDGVAMGSDITQSLAKGAKMHGVKVVEGIAVQSIETKNNAVSSVTTDKGTIDCEIFVNCAGQWGREVGLKSNPVVNVPLHSTEHFYIVTKPMEGIGSMFPVLRDPDGRTYYREWNGGILAGGFEPKAKPIFYDKIPDKFEFQLFAEDWDQFEVLLKEIVHRLPQIENAEIRQMVNGPESFTPDGKILMGAVPEIDNYYIACAMNSHGIVSAAGVGRAIAEWIENKGPTMDLASVDIRRFSRHQGNKTYLRDTIGYIVGYLYALPYPLSEPPAARNMKSSPLYDILQAQGASWSRVMGWECPAWFARDGVDPKDINETFGKPEWFDVVRAEVEACTSGVAVADISPTLKIEISGSSAVNLLQYLCSSDVDVSSGRAVRTLIMNSNGGIESFCTVYRLAHDRFYLIDSITQMTRLLHWISKYSKNYENVTVTDMTSHYSGLSLIGPASTELLQSLTQTSLDVEDFPLNTVKSIDVAYASDVLVVRGNDDWKLFMPPEFVRNVYHQVVENGKKYEIRNVGLYALNSLRIEKGIPAWGSELSHSILPQNAGLNSLVDLSKKTEFISDRGILSEDPSKQRLVHVTMRCYDDDNFPWGGEPLLHEGNIVGMTTSASYGFQGNKHVAMATVELPDDDVRHRDFELEIASRSYPVDVSFVSFENE</sequence>
<gene>
    <name evidence="6" type="ORF">PACLA_8A009885</name>
</gene>
<evidence type="ECO:0000259" key="4">
    <source>
        <dbReference type="Pfam" id="PF08669"/>
    </source>
</evidence>
<evidence type="ECO:0000256" key="1">
    <source>
        <dbReference type="ARBA" id="ARBA00008609"/>
    </source>
</evidence>
<evidence type="ECO:0000313" key="7">
    <source>
        <dbReference type="Proteomes" id="UP001152795"/>
    </source>
</evidence>
<dbReference type="PANTHER" id="PTHR13847:SF193">
    <property type="entry name" value="PYRUVATE DEHYDROGENASE PHOSPHATASE REGULATORY SUBUNIT, MITOCHONDRIAL"/>
    <property type="match status" value="1"/>
</dbReference>
<dbReference type="InterPro" id="IPR027266">
    <property type="entry name" value="TrmE/GcvT-like"/>
</dbReference>
<dbReference type="InterPro" id="IPR013977">
    <property type="entry name" value="GcvT_C"/>
</dbReference>
<comment type="caution">
    <text evidence="6">The sequence shown here is derived from an EMBL/GenBank/DDBJ whole genome shotgun (WGS) entry which is preliminary data.</text>
</comment>
<dbReference type="InterPro" id="IPR006222">
    <property type="entry name" value="GCVT_N"/>
</dbReference>
<dbReference type="OrthoDB" id="498204at2759"/>
<dbReference type="SUPFAM" id="SSF101790">
    <property type="entry name" value="Aminomethyltransferase beta-barrel domain"/>
    <property type="match status" value="1"/>
</dbReference>
<accession>A0A6S7HCQ5</accession>
<reference evidence="6" key="1">
    <citation type="submission" date="2020-04" db="EMBL/GenBank/DDBJ databases">
        <authorList>
            <person name="Alioto T."/>
            <person name="Alioto T."/>
            <person name="Gomez Garrido J."/>
        </authorList>
    </citation>
    <scope>NUCLEOTIDE SEQUENCE</scope>
    <source>
        <strain evidence="6">A484AB</strain>
    </source>
</reference>
<feature type="domain" description="FAD dependent oxidoreductase" evidence="2">
    <location>
        <begin position="57"/>
        <end position="414"/>
    </location>
</feature>
<evidence type="ECO:0000259" key="2">
    <source>
        <dbReference type="Pfam" id="PF01266"/>
    </source>
</evidence>
<dbReference type="InterPro" id="IPR029043">
    <property type="entry name" value="GcvT/YgfZ_C"/>
</dbReference>
<feature type="domain" description="FAD dependent oxidoreductase central" evidence="5">
    <location>
        <begin position="420"/>
        <end position="472"/>
    </location>
</feature>
<dbReference type="InterPro" id="IPR032503">
    <property type="entry name" value="FAO_M"/>
</dbReference>
<evidence type="ECO:0000259" key="5">
    <source>
        <dbReference type="Pfam" id="PF16350"/>
    </source>
</evidence>